<dbReference type="InterPro" id="IPR014144">
    <property type="entry name" value="LigD_PE_domain"/>
</dbReference>
<sequence length="484" mass="54423">MRFVVQKHRARRPHYDFRLEINGVLVSWAVPKGPTLAPGVRRAAFHVEDHPMEYVDFEGIIPAGTYGAGDVIVWDAGTWVPYKDPDPAKAVAAGELHMELHGEKLRGRFVIVRTRGDEWLLMHKRDEHAVAVWNADDHPHSVLSGRTNDEVKADPDRLWRADLPAARASVPLKLPPPAEEELRALDRLRSTGTWEVFGRALRVTNLDKDLFPGRDGEPPVTKRELLRYAARIAPTVQPYLAGRALNLHRFPNGSESKGFWQKDLPSHAPEWLPRWEHGGTTYLVVDDPAALVWAVNFGSLEWHPWTSKVDGPQRPTYALIDLDPGNSTPWEDLLVLARLHRTAFEHLGVEARPKVTGRRGIQIWVPIAPGPDFDTTRAWVEHLSRTVGAVVPDLVSWKWERADRGGLARLDYTQNAVNKTLVAPYSPRPAPGAPVSAPVDWDELDDPSLRPDGFTIRTVLDRVAERGDLFAGVLRHPQRLPRLT</sequence>
<dbReference type="Proteomes" id="UP001059617">
    <property type="component" value="Chromosome"/>
</dbReference>
<name>A0ABY5VQ59_9ACTN</name>
<dbReference type="NCBIfam" id="TIGR02777">
    <property type="entry name" value="LigD_PE_dom"/>
    <property type="match status" value="1"/>
</dbReference>
<organism evidence="4 5">
    <name type="scientific">Dactylosporangium fulvum</name>
    <dbReference type="NCBI Taxonomy" id="53359"/>
    <lineage>
        <taxon>Bacteria</taxon>
        <taxon>Bacillati</taxon>
        <taxon>Actinomycetota</taxon>
        <taxon>Actinomycetes</taxon>
        <taxon>Micromonosporales</taxon>
        <taxon>Micromonosporaceae</taxon>
        <taxon>Dactylosporangium</taxon>
    </lineage>
</organism>
<evidence type="ECO:0000313" key="5">
    <source>
        <dbReference type="Proteomes" id="UP001059617"/>
    </source>
</evidence>
<dbReference type="Gene3D" id="3.90.920.10">
    <property type="entry name" value="DNA primase, PRIM domain"/>
    <property type="match status" value="1"/>
</dbReference>
<feature type="domain" description="DNA ligase D 3'-phosphoesterase" evidence="2">
    <location>
        <begin position="6"/>
        <end position="113"/>
    </location>
</feature>
<evidence type="ECO:0000256" key="1">
    <source>
        <dbReference type="SAM" id="MobiDB-lite"/>
    </source>
</evidence>
<dbReference type="InterPro" id="IPR014145">
    <property type="entry name" value="LigD_pol_dom"/>
</dbReference>
<feature type="region of interest" description="Disordered" evidence="1">
    <location>
        <begin position="423"/>
        <end position="444"/>
    </location>
</feature>
<keyword evidence="5" id="KW-1185">Reference proteome</keyword>
<keyword evidence="4" id="KW-0436">Ligase</keyword>
<accession>A0ABY5VQ59</accession>
<dbReference type="GO" id="GO:0016874">
    <property type="term" value="F:ligase activity"/>
    <property type="evidence" value="ECO:0007669"/>
    <property type="project" value="UniProtKB-KW"/>
</dbReference>
<reference evidence="4" key="1">
    <citation type="submission" date="2021-04" db="EMBL/GenBank/DDBJ databases">
        <authorList>
            <person name="Hartkoorn R.C."/>
            <person name="Beaudoing E."/>
            <person name="Hot D."/>
        </authorList>
    </citation>
    <scope>NUCLEOTIDE SEQUENCE</scope>
    <source>
        <strain evidence="4">NRRL B-16292</strain>
    </source>
</reference>
<dbReference type="Pfam" id="PF13298">
    <property type="entry name" value="LigD_N"/>
    <property type="match status" value="1"/>
</dbReference>
<dbReference type="Pfam" id="PF21686">
    <property type="entry name" value="LigD_Prim-Pol"/>
    <property type="match status" value="1"/>
</dbReference>
<dbReference type="RefSeq" id="WP_259856933.1">
    <property type="nucleotide sequence ID" value="NZ_BAAAST010000131.1"/>
</dbReference>
<dbReference type="PANTHER" id="PTHR42705">
    <property type="entry name" value="BIFUNCTIONAL NON-HOMOLOGOUS END JOINING PROTEIN LIGD"/>
    <property type="match status" value="1"/>
</dbReference>
<evidence type="ECO:0000259" key="2">
    <source>
        <dbReference type="Pfam" id="PF13298"/>
    </source>
</evidence>
<gene>
    <name evidence="4" type="ORF">Dfulv_29470</name>
</gene>
<dbReference type="PANTHER" id="PTHR42705:SF2">
    <property type="entry name" value="BIFUNCTIONAL NON-HOMOLOGOUS END JOINING PROTEIN LIGD"/>
    <property type="match status" value="1"/>
</dbReference>
<feature type="domain" description="DNA ligase D polymerase" evidence="3">
    <location>
        <begin position="221"/>
        <end position="470"/>
    </location>
</feature>
<reference evidence="4" key="2">
    <citation type="submission" date="2022-09" db="EMBL/GenBank/DDBJ databases">
        <title>Biosynthetic gene clusters of Dactylosporangioum fulvum.</title>
        <authorList>
            <person name="Caradec T."/>
        </authorList>
    </citation>
    <scope>NUCLEOTIDE SEQUENCE</scope>
    <source>
        <strain evidence="4">NRRL B-16292</strain>
    </source>
</reference>
<evidence type="ECO:0000313" key="4">
    <source>
        <dbReference type="EMBL" id="UWP79287.1"/>
    </source>
</evidence>
<protein>
    <submittedName>
        <fullName evidence="4">ATP-dependent DNA ligase</fullName>
    </submittedName>
</protein>
<evidence type="ECO:0000259" key="3">
    <source>
        <dbReference type="Pfam" id="PF21686"/>
    </source>
</evidence>
<dbReference type="EMBL" id="CP073720">
    <property type="protein sequence ID" value="UWP79287.1"/>
    <property type="molecule type" value="Genomic_DNA"/>
</dbReference>
<proteinExistence type="predicted"/>
<dbReference type="InterPro" id="IPR052171">
    <property type="entry name" value="NHEJ_LigD"/>
</dbReference>